<sequence length="90" mass="9798">MSGPLSSTDTDLTNSQLISSLLTPTEGRGDQEQPEQEAQGATERRVGHLSQPPPLRAEHPQQAGPPLHPQAICQLPQDQELLPRSVFQLL</sequence>
<name>A0A9P0MQM0_NEZVI</name>
<organism evidence="2 3">
    <name type="scientific">Nezara viridula</name>
    <name type="common">Southern green stink bug</name>
    <name type="synonym">Cimex viridulus</name>
    <dbReference type="NCBI Taxonomy" id="85310"/>
    <lineage>
        <taxon>Eukaryota</taxon>
        <taxon>Metazoa</taxon>
        <taxon>Ecdysozoa</taxon>
        <taxon>Arthropoda</taxon>
        <taxon>Hexapoda</taxon>
        <taxon>Insecta</taxon>
        <taxon>Pterygota</taxon>
        <taxon>Neoptera</taxon>
        <taxon>Paraneoptera</taxon>
        <taxon>Hemiptera</taxon>
        <taxon>Heteroptera</taxon>
        <taxon>Panheteroptera</taxon>
        <taxon>Pentatomomorpha</taxon>
        <taxon>Pentatomoidea</taxon>
        <taxon>Pentatomidae</taxon>
        <taxon>Pentatominae</taxon>
        <taxon>Nezara</taxon>
    </lineage>
</organism>
<dbReference type="AlphaFoldDB" id="A0A9P0MQM0"/>
<accession>A0A9P0MQM0</accession>
<reference evidence="2" key="1">
    <citation type="submission" date="2022-01" db="EMBL/GenBank/DDBJ databases">
        <authorList>
            <person name="King R."/>
        </authorList>
    </citation>
    <scope>NUCLEOTIDE SEQUENCE</scope>
</reference>
<feature type="region of interest" description="Disordered" evidence="1">
    <location>
        <begin position="1"/>
        <end position="70"/>
    </location>
</feature>
<evidence type="ECO:0000256" key="1">
    <source>
        <dbReference type="SAM" id="MobiDB-lite"/>
    </source>
</evidence>
<protein>
    <submittedName>
        <fullName evidence="2">Uncharacterized protein</fullName>
    </submittedName>
</protein>
<gene>
    <name evidence="2" type="ORF">NEZAVI_LOCUS10414</name>
</gene>
<keyword evidence="3" id="KW-1185">Reference proteome</keyword>
<evidence type="ECO:0000313" key="3">
    <source>
        <dbReference type="Proteomes" id="UP001152798"/>
    </source>
</evidence>
<evidence type="ECO:0000313" key="2">
    <source>
        <dbReference type="EMBL" id="CAH1401379.1"/>
    </source>
</evidence>
<proteinExistence type="predicted"/>
<feature type="compositionally biased region" description="Polar residues" evidence="1">
    <location>
        <begin position="1"/>
        <end position="23"/>
    </location>
</feature>
<dbReference type="Proteomes" id="UP001152798">
    <property type="component" value="Chromosome 5"/>
</dbReference>
<dbReference type="EMBL" id="OV725081">
    <property type="protein sequence ID" value="CAH1401379.1"/>
    <property type="molecule type" value="Genomic_DNA"/>
</dbReference>